<gene>
    <name evidence="2" type="ORF">M436DRAFT_81600</name>
</gene>
<dbReference type="GeneID" id="25416825"/>
<feature type="compositionally biased region" description="Acidic residues" evidence="1">
    <location>
        <begin position="26"/>
        <end position="39"/>
    </location>
</feature>
<evidence type="ECO:0000313" key="2">
    <source>
        <dbReference type="EMBL" id="KEQ73210.1"/>
    </source>
</evidence>
<sequence>MARGKRKAEDTQSPDGRASKRRADAEDMDEQSASEEEEDQGRIESQQMMMVMGIIKPKDDGWVDKMHKMFDNDEAELNQLLDGKERELADLDSHFHRDLRALLTDVLAAPASKQRKNTSTTDTFYLRPAHEHASLLFTKSEGLINYYNQAADCVETGRQELATDHTEAFEKDKNDAAEMLHTGRELALRQIQRVLKRPDDQTSANNMAQPLFTEQKLDDVASIFKLLRDESKEEMEDVQHGQAERVDMADGQGLFPLIHITKKGVKKLAGHLLVEED</sequence>
<organism evidence="2 3">
    <name type="scientific">Aureobasidium namibiae CBS 147.97</name>
    <dbReference type="NCBI Taxonomy" id="1043004"/>
    <lineage>
        <taxon>Eukaryota</taxon>
        <taxon>Fungi</taxon>
        <taxon>Dikarya</taxon>
        <taxon>Ascomycota</taxon>
        <taxon>Pezizomycotina</taxon>
        <taxon>Dothideomycetes</taxon>
        <taxon>Dothideomycetidae</taxon>
        <taxon>Dothideales</taxon>
        <taxon>Saccotheciaceae</taxon>
        <taxon>Aureobasidium</taxon>
    </lineage>
</organism>
<dbReference type="EMBL" id="KL584709">
    <property type="protein sequence ID" value="KEQ73210.1"/>
    <property type="molecule type" value="Genomic_DNA"/>
</dbReference>
<proteinExistence type="predicted"/>
<dbReference type="HOGENOM" id="CLU_1004663_0_0_1"/>
<name>A0A074WJA3_9PEZI</name>
<dbReference type="OrthoDB" id="3862484at2759"/>
<dbReference type="AlphaFoldDB" id="A0A074WJA3"/>
<evidence type="ECO:0000313" key="3">
    <source>
        <dbReference type="Proteomes" id="UP000027730"/>
    </source>
</evidence>
<accession>A0A074WJA3</accession>
<dbReference type="Proteomes" id="UP000027730">
    <property type="component" value="Unassembled WGS sequence"/>
</dbReference>
<dbReference type="RefSeq" id="XP_013427744.1">
    <property type="nucleotide sequence ID" value="XM_013572290.1"/>
</dbReference>
<keyword evidence="3" id="KW-1185">Reference proteome</keyword>
<evidence type="ECO:0000256" key="1">
    <source>
        <dbReference type="SAM" id="MobiDB-lite"/>
    </source>
</evidence>
<feature type="region of interest" description="Disordered" evidence="1">
    <location>
        <begin position="1"/>
        <end position="45"/>
    </location>
</feature>
<protein>
    <submittedName>
        <fullName evidence="2">Uncharacterized protein</fullName>
    </submittedName>
</protein>
<reference evidence="2 3" key="1">
    <citation type="journal article" date="2014" name="BMC Genomics">
        <title>Genome sequencing of four Aureobasidium pullulans varieties: biotechnological potential, stress tolerance, and description of new species.</title>
        <authorList>
            <person name="Gostin Ar C."/>
            <person name="Ohm R.A."/>
            <person name="Kogej T."/>
            <person name="Sonjak S."/>
            <person name="Turk M."/>
            <person name="Zajc J."/>
            <person name="Zalar P."/>
            <person name="Grube M."/>
            <person name="Sun H."/>
            <person name="Han J."/>
            <person name="Sharma A."/>
            <person name="Chiniquy J."/>
            <person name="Ngan C.Y."/>
            <person name="Lipzen A."/>
            <person name="Barry K."/>
            <person name="Grigoriev I.V."/>
            <person name="Gunde-Cimerman N."/>
        </authorList>
    </citation>
    <scope>NUCLEOTIDE SEQUENCE [LARGE SCALE GENOMIC DNA]</scope>
    <source>
        <strain evidence="2 3">CBS 147.97</strain>
    </source>
</reference>